<dbReference type="InterPro" id="IPR000189">
    <property type="entry name" value="Transglyc_AS"/>
</dbReference>
<dbReference type="PANTHER" id="PTHR35936">
    <property type="entry name" value="MEMBRANE-BOUND LYTIC MUREIN TRANSGLYCOSYLASE F"/>
    <property type="match status" value="1"/>
</dbReference>
<evidence type="ECO:0000256" key="4">
    <source>
        <dbReference type="ARBA" id="ARBA00023136"/>
    </source>
</evidence>
<dbReference type="SMART" id="SM00062">
    <property type="entry name" value="PBPb"/>
    <property type="match status" value="1"/>
</dbReference>
<dbReference type="Gene3D" id="3.40.190.10">
    <property type="entry name" value="Periplasmic binding protein-like II"/>
    <property type="match status" value="2"/>
</dbReference>
<keyword evidence="3 8" id="KW-0732">Signal</keyword>
<dbReference type="InterPro" id="IPR023703">
    <property type="entry name" value="MltF"/>
</dbReference>
<evidence type="ECO:0000256" key="1">
    <source>
        <dbReference type="ARBA" id="ARBA00007734"/>
    </source>
</evidence>
<dbReference type="AlphaFoldDB" id="A0A2K9LM33"/>
<dbReference type="Pfam" id="PF00497">
    <property type="entry name" value="SBP_bac_3"/>
    <property type="match status" value="1"/>
</dbReference>
<dbReference type="EMBL" id="CP022684">
    <property type="protein sequence ID" value="AUM11874.1"/>
    <property type="molecule type" value="Genomic_DNA"/>
</dbReference>
<evidence type="ECO:0000256" key="8">
    <source>
        <dbReference type="HAMAP-Rule" id="MF_02016"/>
    </source>
</evidence>
<comment type="similarity">
    <text evidence="8">In the C-terminal section; belongs to the transglycosylase Slt family.</text>
</comment>
<keyword evidence="11" id="KW-1185">Reference proteome</keyword>
<comment type="catalytic activity">
    <reaction evidence="8">
        <text>Exolytic cleavage of the (1-&gt;4)-beta-glycosidic linkage between N-acetylmuramic acid (MurNAc) and N-acetylglucosamine (GlcNAc) residues in peptidoglycan, from either the reducing or the non-reducing ends of the peptidoglycan chains, with concomitant formation of a 1,6-anhydrobond in the MurNAc residue.</text>
        <dbReference type="EC" id="4.2.2.n1"/>
    </reaction>
</comment>
<keyword evidence="7 8" id="KW-0961">Cell wall biogenesis/degradation</keyword>
<dbReference type="Pfam" id="PF01464">
    <property type="entry name" value="SLT"/>
    <property type="match status" value="1"/>
</dbReference>
<dbReference type="Gene3D" id="1.10.530.10">
    <property type="match status" value="1"/>
</dbReference>
<sequence length="476" mass="54423">MATITWLIRTIMGAALAAGFLLVPACQPALPLLERVQQEGELIVATQEGPTTYYRELDRETGFEFELAQAYANYLGVKLKVRTYSDLGELLGAVRRGEVHMAAAGLTVTQRRSREFRFSSPYQQITQQLIYHSDHSRPASVDELIGKKLVVIASSSHSENLAQLQQSHPELTWEEKSNSSALALLNMVNDGQADYVVLDSNVFNTYRSVFPELRNAFELKNPEPLAWAFSGSTDGSLFTSAEMFFNQVNESGALEELRIRFFGHRQFDYVGARTFLSHLDSRLVRYEDTFKNVAKELNMDWRLLAAIGYQESLWNPNAISPTGVRGLMMLTRRTAKEMGVQNRRDAEQSIIGGAHYFKKLYNRLPIDIDEPNRTWFALAAYNVGYGHLMDARRLAKLDGQDPNNWFDVREKLPLLLRREHYSKTRHGYARSGAQSVLYVRNIRRYYDSLVWATERDYHRYTPTPQSVVAMRMALVH</sequence>
<organism evidence="10 11">
    <name type="scientific">Ketobacter alkanivorans</name>
    <dbReference type="NCBI Taxonomy" id="1917421"/>
    <lineage>
        <taxon>Bacteria</taxon>
        <taxon>Pseudomonadati</taxon>
        <taxon>Pseudomonadota</taxon>
        <taxon>Gammaproteobacteria</taxon>
        <taxon>Pseudomonadales</taxon>
        <taxon>Ketobacteraceae</taxon>
        <taxon>Ketobacter</taxon>
    </lineage>
</organism>
<evidence type="ECO:0000256" key="2">
    <source>
        <dbReference type="ARBA" id="ARBA00010333"/>
    </source>
</evidence>
<evidence type="ECO:0000256" key="7">
    <source>
        <dbReference type="ARBA" id="ARBA00023316"/>
    </source>
</evidence>
<proteinExistence type="inferred from homology"/>
<accession>A0A2K9LM33</accession>
<dbReference type="InterPro" id="IPR008258">
    <property type="entry name" value="Transglycosylase_SLT_dom_1"/>
</dbReference>
<dbReference type="GO" id="GO:0071555">
    <property type="term" value="P:cell wall organization"/>
    <property type="evidence" value="ECO:0007669"/>
    <property type="project" value="UniProtKB-KW"/>
</dbReference>
<dbReference type="PROSITE" id="PS00922">
    <property type="entry name" value="TRANSGLYCOSYLASE"/>
    <property type="match status" value="1"/>
</dbReference>
<evidence type="ECO:0000256" key="5">
    <source>
        <dbReference type="ARBA" id="ARBA00023237"/>
    </source>
</evidence>
<feature type="region of interest" description="LT domain" evidence="8">
    <location>
        <begin position="266"/>
        <end position="476"/>
    </location>
</feature>
<dbReference type="NCBIfam" id="NF008112">
    <property type="entry name" value="PRK10859.1"/>
    <property type="match status" value="1"/>
</dbReference>
<comment type="similarity">
    <text evidence="8">In the N-terminal section; belongs to the bacterial solute-binding protein 3 family.</text>
</comment>
<dbReference type="GO" id="GO:0009279">
    <property type="term" value="C:cell outer membrane"/>
    <property type="evidence" value="ECO:0007669"/>
    <property type="project" value="UniProtKB-SubCell"/>
</dbReference>
<comment type="function">
    <text evidence="8">Murein-degrading enzyme that degrades murein glycan strands and insoluble, high-molecular weight murein sacculi, with the concomitant formation of a 1,6-anhydromuramoyl product. Lytic transglycosylases (LTs) play an integral role in the metabolism of the peptidoglycan (PG) sacculus. Their lytic action creates space within the PG sacculus to allow for its expansion as well as for the insertion of various structures such as secretion systems and flagella.</text>
</comment>
<comment type="subcellular location">
    <subcellularLocation>
        <location evidence="8">Cell outer membrane</location>
        <topology evidence="8">Peripheral membrane protein</topology>
    </subcellularLocation>
    <text evidence="8">Attached to the inner leaflet of the outer membrane.</text>
</comment>
<evidence type="ECO:0000313" key="10">
    <source>
        <dbReference type="EMBL" id="AUM11874.1"/>
    </source>
</evidence>
<evidence type="ECO:0000259" key="9">
    <source>
        <dbReference type="SMART" id="SM00062"/>
    </source>
</evidence>
<comment type="similarity">
    <text evidence="1">Belongs to the transglycosylase Slt family.</text>
</comment>
<dbReference type="SUPFAM" id="SSF53955">
    <property type="entry name" value="Lysozyme-like"/>
    <property type="match status" value="1"/>
</dbReference>
<comment type="caution">
    <text evidence="8">Lacks conserved residue(s) required for the propagation of feature annotation.</text>
</comment>
<keyword evidence="6 8" id="KW-0456">Lyase</keyword>
<dbReference type="GO" id="GO:0009253">
    <property type="term" value="P:peptidoglycan catabolic process"/>
    <property type="evidence" value="ECO:0007669"/>
    <property type="project" value="TreeGrafter"/>
</dbReference>
<dbReference type="KEGG" id="kak:Kalk_05290"/>
<dbReference type="OrthoDB" id="9815002at2"/>
<keyword evidence="4 8" id="KW-0472">Membrane</keyword>
<keyword evidence="5 8" id="KW-0998">Cell outer membrane</keyword>
<dbReference type="InterPro" id="IPR001638">
    <property type="entry name" value="Solute-binding_3/MltF_N"/>
</dbReference>
<dbReference type="GO" id="GO:0016998">
    <property type="term" value="P:cell wall macromolecule catabolic process"/>
    <property type="evidence" value="ECO:0007669"/>
    <property type="project" value="UniProtKB-UniRule"/>
</dbReference>
<comment type="similarity">
    <text evidence="2">Belongs to the bacterial solute-binding protein 3 family.</text>
</comment>
<dbReference type="PANTHER" id="PTHR35936:SF32">
    <property type="entry name" value="MEMBRANE-BOUND LYTIC MUREIN TRANSGLYCOSYLASE F"/>
    <property type="match status" value="1"/>
</dbReference>
<protein>
    <recommendedName>
        <fullName evidence="8">Membrane-bound lytic murein transglycosylase F</fullName>
        <ecNumber evidence="8">4.2.2.n1</ecNumber>
    </recommendedName>
    <alternativeName>
        <fullName evidence="8">Murein lyase F</fullName>
    </alternativeName>
</protein>
<evidence type="ECO:0000256" key="3">
    <source>
        <dbReference type="ARBA" id="ARBA00022729"/>
    </source>
</evidence>
<name>A0A2K9LM33_9GAMM</name>
<dbReference type="CDD" id="cd01009">
    <property type="entry name" value="PBP2_YfhD_N"/>
    <property type="match status" value="1"/>
</dbReference>
<evidence type="ECO:0000313" key="11">
    <source>
        <dbReference type="Proteomes" id="UP000235116"/>
    </source>
</evidence>
<gene>
    <name evidence="8" type="primary">mltF</name>
    <name evidence="10" type="ORF">Kalk_05290</name>
</gene>
<dbReference type="EC" id="4.2.2.n1" evidence="8"/>
<dbReference type="RefSeq" id="WP_101893212.1">
    <property type="nucleotide sequence ID" value="NZ_CP022684.1"/>
</dbReference>
<reference evidence="11" key="1">
    <citation type="submission" date="2017-08" db="EMBL/GenBank/DDBJ databases">
        <title>Direct submision.</title>
        <authorList>
            <person name="Kim S.-J."/>
            <person name="Rhee S.-K."/>
        </authorList>
    </citation>
    <scope>NUCLEOTIDE SEQUENCE [LARGE SCALE GENOMIC DNA]</scope>
    <source>
        <strain evidence="11">GI5</strain>
    </source>
</reference>
<dbReference type="CDD" id="cd13403">
    <property type="entry name" value="MLTF-like"/>
    <property type="match status" value="1"/>
</dbReference>
<dbReference type="SUPFAM" id="SSF53850">
    <property type="entry name" value="Periplasmic binding protein-like II"/>
    <property type="match status" value="1"/>
</dbReference>
<feature type="domain" description="Solute-binding protein family 3/N-terminal" evidence="9">
    <location>
        <begin position="41"/>
        <end position="265"/>
    </location>
</feature>
<dbReference type="Proteomes" id="UP000235116">
    <property type="component" value="Chromosome"/>
</dbReference>
<feature type="active site" evidence="8">
    <location>
        <position position="311"/>
    </location>
</feature>
<dbReference type="InterPro" id="IPR023346">
    <property type="entry name" value="Lysozyme-like_dom_sf"/>
</dbReference>
<comment type="domain">
    <text evidence="8">The N-terminal domain does not have lytic activity and probably modulates enzymatic activity. The C-terminal domain is the catalytic active domain.</text>
</comment>
<evidence type="ECO:0000256" key="6">
    <source>
        <dbReference type="ARBA" id="ARBA00023239"/>
    </source>
</evidence>
<dbReference type="GO" id="GO:0008933">
    <property type="term" value="F:peptidoglycan lytic transglycosylase activity"/>
    <property type="evidence" value="ECO:0007669"/>
    <property type="project" value="UniProtKB-UniRule"/>
</dbReference>
<dbReference type="HAMAP" id="MF_02016">
    <property type="entry name" value="MltF"/>
    <property type="match status" value="1"/>
</dbReference>